<dbReference type="EMBL" id="DVLT01000032">
    <property type="protein sequence ID" value="HIU02496.1"/>
    <property type="molecule type" value="Genomic_DNA"/>
</dbReference>
<sequence length="74" mass="8147">MPDKIDKLKIRILMCFVKMTPENCTVTGLARTLAVEKYAISRAMSALEKEGLLDRSDPRRPKLTAAGAKEAGIL</sequence>
<name>A0A9D1KVS7_9FIRM</name>
<dbReference type="Proteomes" id="UP000824164">
    <property type="component" value="Unassembled WGS sequence"/>
</dbReference>
<dbReference type="SUPFAM" id="SSF46785">
    <property type="entry name" value="Winged helix' DNA-binding domain"/>
    <property type="match status" value="1"/>
</dbReference>
<evidence type="ECO:0000313" key="4">
    <source>
        <dbReference type="Proteomes" id="UP000824164"/>
    </source>
</evidence>
<reference evidence="3" key="1">
    <citation type="submission" date="2020-10" db="EMBL/GenBank/DDBJ databases">
        <authorList>
            <person name="Gilroy R."/>
        </authorList>
    </citation>
    <scope>NUCLEOTIDE SEQUENCE</scope>
    <source>
        <strain evidence="3">CHK187-14744</strain>
    </source>
</reference>
<feature type="compositionally biased region" description="Basic and acidic residues" evidence="1">
    <location>
        <begin position="51"/>
        <end position="60"/>
    </location>
</feature>
<protein>
    <submittedName>
        <fullName evidence="3">MarR family transcriptional regulator</fullName>
    </submittedName>
</protein>
<dbReference type="InterPro" id="IPR000835">
    <property type="entry name" value="HTH_MarR-typ"/>
</dbReference>
<dbReference type="InterPro" id="IPR036390">
    <property type="entry name" value="WH_DNA-bd_sf"/>
</dbReference>
<gene>
    <name evidence="3" type="ORF">IAB63_04510</name>
</gene>
<evidence type="ECO:0000259" key="2">
    <source>
        <dbReference type="Pfam" id="PF12802"/>
    </source>
</evidence>
<comment type="caution">
    <text evidence="3">The sequence shown here is derived from an EMBL/GenBank/DDBJ whole genome shotgun (WGS) entry which is preliminary data.</text>
</comment>
<accession>A0A9D1KVS7</accession>
<feature type="domain" description="HTH marR-type" evidence="2">
    <location>
        <begin position="16"/>
        <end position="58"/>
    </location>
</feature>
<dbReference type="AlphaFoldDB" id="A0A9D1KVS7"/>
<proteinExistence type="predicted"/>
<dbReference type="InterPro" id="IPR036388">
    <property type="entry name" value="WH-like_DNA-bd_sf"/>
</dbReference>
<dbReference type="Gene3D" id="1.10.10.10">
    <property type="entry name" value="Winged helix-like DNA-binding domain superfamily/Winged helix DNA-binding domain"/>
    <property type="match status" value="1"/>
</dbReference>
<reference evidence="3" key="2">
    <citation type="journal article" date="2021" name="PeerJ">
        <title>Extensive microbial diversity within the chicken gut microbiome revealed by metagenomics and culture.</title>
        <authorList>
            <person name="Gilroy R."/>
            <person name="Ravi A."/>
            <person name="Getino M."/>
            <person name="Pursley I."/>
            <person name="Horton D.L."/>
            <person name="Alikhan N.F."/>
            <person name="Baker D."/>
            <person name="Gharbi K."/>
            <person name="Hall N."/>
            <person name="Watson M."/>
            <person name="Adriaenssens E.M."/>
            <person name="Foster-Nyarko E."/>
            <person name="Jarju S."/>
            <person name="Secka A."/>
            <person name="Antonio M."/>
            <person name="Oren A."/>
            <person name="Chaudhuri R.R."/>
            <person name="La Ragione R."/>
            <person name="Hildebrand F."/>
            <person name="Pallen M.J."/>
        </authorList>
    </citation>
    <scope>NUCLEOTIDE SEQUENCE</scope>
    <source>
        <strain evidence="3">CHK187-14744</strain>
    </source>
</reference>
<dbReference type="GO" id="GO:0003700">
    <property type="term" value="F:DNA-binding transcription factor activity"/>
    <property type="evidence" value="ECO:0007669"/>
    <property type="project" value="InterPro"/>
</dbReference>
<evidence type="ECO:0000256" key="1">
    <source>
        <dbReference type="SAM" id="MobiDB-lite"/>
    </source>
</evidence>
<evidence type="ECO:0000313" key="3">
    <source>
        <dbReference type="EMBL" id="HIU02496.1"/>
    </source>
</evidence>
<feature type="region of interest" description="Disordered" evidence="1">
    <location>
        <begin position="51"/>
        <end position="74"/>
    </location>
</feature>
<organism evidence="3 4">
    <name type="scientific">Candidatus Onthocola gallistercoris</name>
    <dbReference type="NCBI Taxonomy" id="2840876"/>
    <lineage>
        <taxon>Bacteria</taxon>
        <taxon>Bacillati</taxon>
        <taxon>Bacillota</taxon>
        <taxon>Bacilli</taxon>
        <taxon>Candidatus Onthocola</taxon>
    </lineage>
</organism>
<dbReference type="Pfam" id="PF12802">
    <property type="entry name" value="MarR_2"/>
    <property type="match status" value="1"/>
</dbReference>